<gene>
    <name evidence="1" type="ORF">CDL20_11180</name>
</gene>
<dbReference type="EMBL" id="NIHW01000029">
    <property type="protein sequence ID" value="PLT84827.1"/>
    <property type="molecule type" value="Genomic_DNA"/>
</dbReference>
<comment type="caution">
    <text evidence="1">The sequence shown here is derived from an EMBL/GenBank/DDBJ whole genome shotgun (WGS) entry which is preliminary data.</text>
</comment>
<accession>A0A2N5PYE4</accession>
<dbReference type="AlphaFoldDB" id="A0A2N5PYE4"/>
<name>A0A2N5PYE4_MEDGN</name>
<protein>
    <submittedName>
        <fullName evidence="1">Uncharacterized protein</fullName>
    </submittedName>
</protein>
<evidence type="ECO:0000313" key="2">
    <source>
        <dbReference type="Proteomes" id="UP000234840"/>
    </source>
</evidence>
<sequence>MEYFTDQIKRRDFDMLFDSFEAYDVQETRRISKEEGSTLRLITQVCKKIQKQIPLAEIAEMLEEDISVIQPIYNIAVRHAPDYNADAIFAELHPESNESE</sequence>
<organism evidence="1 2">
    <name type="scientific">Mediterraneibacter gnavus</name>
    <name type="common">Ruminococcus gnavus</name>
    <dbReference type="NCBI Taxonomy" id="33038"/>
    <lineage>
        <taxon>Bacteria</taxon>
        <taxon>Bacillati</taxon>
        <taxon>Bacillota</taxon>
        <taxon>Clostridia</taxon>
        <taxon>Lachnospirales</taxon>
        <taxon>Lachnospiraceae</taxon>
        <taxon>Mediterraneibacter</taxon>
    </lineage>
</organism>
<dbReference type="Proteomes" id="UP000234840">
    <property type="component" value="Unassembled WGS sequence"/>
</dbReference>
<evidence type="ECO:0000313" key="1">
    <source>
        <dbReference type="EMBL" id="PLT84827.1"/>
    </source>
</evidence>
<proteinExistence type="predicted"/>
<reference evidence="1 2" key="1">
    <citation type="journal article" date="2017" name="Genome Med.">
        <title>A novel Ruminococcus gnavus clade enriched in inflammatory bowel disease patients.</title>
        <authorList>
            <person name="Hall A.B."/>
            <person name="Yassour M."/>
            <person name="Sauk J."/>
            <person name="Garner A."/>
            <person name="Jiang X."/>
            <person name="Arthur T."/>
            <person name="Lagoudas G.K."/>
            <person name="Vatanen T."/>
            <person name="Fornelos N."/>
            <person name="Wilson R."/>
            <person name="Bertha M."/>
            <person name="Cohen M."/>
            <person name="Garber J."/>
            <person name="Khalili H."/>
            <person name="Gevers D."/>
            <person name="Ananthakrishnan A.N."/>
            <person name="Kugathasan S."/>
            <person name="Lander E.S."/>
            <person name="Blainey P."/>
            <person name="Vlamakis H."/>
            <person name="Xavier R.J."/>
            <person name="Huttenhower C."/>
        </authorList>
    </citation>
    <scope>NUCLEOTIDE SEQUENCE [LARGE SCALE GENOMIC DNA]</scope>
    <source>
        <strain evidence="1 2">RJX1128</strain>
    </source>
</reference>